<dbReference type="InterPro" id="IPR000160">
    <property type="entry name" value="GGDEF_dom"/>
</dbReference>
<name>A0A653B1K6_ECTOL</name>
<dbReference type="Gene3D" id="3.30.70.270">
    <property type="match status" value="1"/>
</dbReference>
<evidence type="ECO:0000256" key="2">
    <source>
        <dbReference type="ARBA" id="ARBA00004533"/>
    </source>
</evidence>
<dbReference type="PANTHER" id="PTHR45138">
    <property type="entry name" value="REGULATORY COMPONENTS OF SENSORY TRANSDUCTION SYSTEM"/>
    <property type="match status" value="1"/>
</dbReference>
<dbReference type="EC" id="2.7.7.65" evidence="3"/>
<organism evidence="6">
    <name type="scientific">Ectopseudomonas oleovorans</name>
    <name type="common">Pseudomonas oleovorans</name>
    <dbReference type="NCBI Taxonomy" id="301"/>
    <lineage>
        <taxon>Bacteria</taxon>
        <taxon>Pseudomonadati</taxon>
        <taxon>Pseudomonadota</taxon>
        <taxon>Gammaproteobacteria</taxon>
        <taxon>Pseudomonadales</taxon>
        <taxon>Pseudomonadaceae</taxon>
        <taxon>Ectopseudomonas</taxon>
    </lineage>
</organism>
<dbReference type="PANTHER" id="PTHR45138:SF9">
    <property type="entry name" value="DIGUANYLATE CYCLASE DGCM-RELATED"/>
    <property type="match status" value="1"/>
</dbReference>
<dbReference type="Pfam" id="PF00990">
    <property type="entry name" value="GGDEF"/>
    <property type="match status" value="1"/>
</dbReference>
<protein>
    <recommendedName>
        <fullName evidence="3">diguanylate cyclase</fullName>
        <ecNumber evidence="3">2.7.7.65</ecNumber>
    </recommendedName>
</protein>
<dbReference type="GO" id="GO:0043709">
    <property type="term" value="P:cell adhesion involved in single-species biofilm formation"/>
    <property type="evidence" value="ECO:0007669"/>
    <property type="project" value="TreeGrafter"/>
</dbReference>
<comment type="cofactor">
    <cofactor evidence="1">
        <name>Mg(2+)</name>
        <dbReference type="ChEBI" id="CHEBI:18420"/>
    </cofactor>
</comment>
<feature type="domain" description="GGDEF" evidence="5">
    <location>
        <begin position="102"/>
        <end position="232"/>
    </location>
</feature>
<dbReference type="EMBL" id="LR130779">
    <property type="protein sequence ID" value="VDN62538.1"/>
    <property type="molecule type" value="Genomic_DNA"/>
</dbReference>
<evidence type="ECO:0000256" key="1">
    <source>
        <dbReference type="ARBA" id="ARBA00001946"/>
    </source>
</evidence>
<dbReference type="NCBIfam" id="TIGR00254">
    <property type="entry name" value="GGDEF"/>
    <property type="match status" value="1"/>
</dbReference>
<comment type="subcellular location">
    <subcellularLocation>
        <location evidence="2">Cell inner membrane</location>
    </subcellularLocation>
</comment>
<accession>A0A653B1K6</accession>
<proteinExistence type="predicted"/>
<dbReference type="AlphaFoldDB" id="A0A653B1K6"/>
<evidence type="ECO:0000313" key="6">
    <source>
        <dbReference type="EMBL" id="VDN62538.1"/>
    </source>
</evidence>
<dbReference type="SMART" id="SM00267">
    <property type="entry name" value="GGDEF"/>
    <property type="match status" value="1"/>
</dbReference>
<evidence type="ECO:0000256" key="3">
    <source>
        <dbReference type="ARBA" id="ARBA00012528"/>
    </source>
</evidence>
<dbReference type="CDD" id="cd01949">
    <property type="entry name" value="GGDEF"/>
    <property type="match status" value="1"/>
</dbReference>
<dbReference type="InterPro" id="IPR043128">
    <property type="entry name" value="Rev_trsase/Diguanyl_cyclase"/>
</dbReference>
<sequence>MATITSIHGADVSPPHGLTHARLRQLLEALHAQQHTEQIMQARIVSLQVELDGYRKRLQRLNGLAHQQQRQALTDVLTKLPNRRAWELRLSEALACHRRHGGDLQLAFLDVDHFKRINDDFGHPAGDKALRLIARLLASRLRDSDFLARYGGEEFAILLPNTGREAGYAVLSELCKSIESAPFHVRGRRLRITCSAGLASFSAGESGVDTLRRADQALYRAKRNGRNRLELD</sequence>
<dbReference type="InterPro" id="IPR029787">
    <property type="entry name" value="Nucleotide_cyclase"/>
</dbReference>
<evidence type="ECO:0000256" key="4">
    <source>
        <dbReference type="ARBA" id="ARBA00034247"/>
    </source>
</evidence>
<dbReference type="FunFam" id="3.30.70.270:FF:000001">
    <property type="entry name" value="Diguanylate cyclase domain protein"/>
    <property type="match status" value="1"/>
</dbReference>
<gene>
    <name evidence="6" type="ORF">POT9AD_1551</name>
</gene>
<dbReference type="GO" id="GO:1902201">
    <property type="term" value="P:negative regulation of bacterial-type flagellum-dependent cell motility"/>
    <property type="evidence" value="ECO:0007669"/>
    <property type="project" value="TreeGrafter"/>
</dbReference>
<dbReference type="SUPFAM" id="SSF55073">
    <property type="entry name" value="Nucleotide cyclase"/>
    <property type="match status" value="1"/>
</dbReference>
<dbReference type="PROSITE" id="PS50887">
    <property type="entry name" value="GGDEF"/>
    <property type="match status" value="1"/>
</dbReference>
<reference evidence="6" key="1">
    <citation type="submission" date="2018-11" db="EMBL/GenBank/DDBJ databases">
        <authorList>
            <consortium name="Genoscope - CEA"/>
            <person name="William W."/>
        </authorList>
    </citation>
    <scope>NUCLEOTIDE SEQUENCE [LARGE SCALE GENOMIC DNA]</scope>
    <source>
        <strain evidence="6">T9AD</strain>
    </source>
</reference>
<evidence type="ECO:0000259" key="5">
    <source>
        <dbReference type="PROSITE" id="PS50887"/>
    </source>
</evidence>
<dbReference type="GO" id="GO:0052621">
    <property type="term" value="F:diguanylate cyclase activity"/>
    <property type="evidence" value="ECO:0007669"/>
    <property type="project" value="UniProtKB-EC"/>
</dbReference>
<dbReference type="InterPro" id="IPR050469">
    <property type="entry name" value="Diguanylate_Cyclase"/>
</dbReference>
<comment type="catalytic activity">
    <reaction evidence="4">
        <text>2 GTP = 3',3'-c-di-GMP + 2 diphosphate</text>
        <dbReference type="Rhea" id="RHEA:24898"/>
        <dbReference type="ChEBI" id="CHEBI:33019"/>
        <dbReference type="ChEBI" id="CHEBI:37565"/>
        <dbReference type="ChEBI" id="CHEBI:58805"/>
        <dbReference type="EC" id="2.7.7.65"/>
    </reaction>
</comment>
<dbReference type="GO" id="GO:0005886">
    <property type="term" value="C:plasma membrane"/>
    <property type="evidence" value="ECO:0007669"/>
    <property type="project" value="UniProtKB-SubCell"/>
</dbReference>